<dbReference type="PROSITE" id="PS51935">
    <property type="entry name" value="NLPC_P60"/>
    <property type="match status" value="1"/>
</dbReference>
<gene>
    <name evidence="6" type="ORF">SASC598J21_012700</name>
</gene>
<dbReference type="AlphaFoldDB" id="A0A074V734"/>
<dbReference type="InterPro" id="IPR051202">
    <property type="entry name" value="Peptidase_C40"/>
</dbReference>
<evidence type="ECO:0000256" key="1">
    <source>
        <dbReference type="ARBA" id="ARBA00007074"/>
    </source>
</evidence>
<keyword evidence="2" id="KW-0645">Protease</keyword>
<evidence type="ECO:0000256" key="3">
    <source>
        <dbReference type="ARBA" id="ARBA00022801"/>
    </source>
</evidence>
<keyword evidence="4" id="KW-0788">Thiol protease</keyword>
<reference evidence="6 7" key="1">
    <citation type="journal article" date="2014" name="PLoS Genet.">
        <title>Hidden diversity in honey bee gut symbionts detected by single-cell genomics.</title>
        <authorList>
            <person name="Engel P."/>
            <person name="Stepanauskas R."/>
            <person name="Moran N."/>
        </authorList>
    </citation>
    <scope>NUCLEOTIDE SEQUENCE [LARGE SCALE GENOMIC DNA]</scope>
    <source>
        <strain evidence="6 7">SCGC AB-598-J21</strain>
    </source>
</reference>
<dbReference type="Proteomes" id="UP000027644">
    <property type="component" value="Unassembled WGS sequence"/>
</dbReference>
<dbReference type="Pfam" id="PF00877">
    <property type="entry name" value="NLPC_P60"/>
    <property type="match status" value="1"/>
</dbReference>
<dbReference type="SUPFAM" id="SSF54001">
    <property type="entry name" value="Cysteine proteinases"/>
    <property type="match status" value="1"/>
</dbReference>
<keyword evidence="3 6" id="KW-0378">Hydrolase</keyword>
<proteinExistence type="inferred from homology"/>
<dbReference type="PANTHER" id="PTHR47053:SF1">
    <property type="entry name" value="MUREIN DD-ENDOPEPTIDASE MEPH-RELATED"/>
    <property type="match status" value="1"/>
</dbReference>
<evidence type="ECO:0000313" key="6">
    <source>
        <dbReference type="EMBL" id="KEQ00986.1"/>
    </source>
</evidence>
<dbReference type="InterPro" id="IPR000064">
    <property type="entry name" value="NLP_P60_dom"/>
</dbReference>
<evidence type="ECO:0000313" key="7">
    <source>
        <dbReference type="Proteomes" id="UP000027644"/>
    </source>
</evidence>
<sequence>MVTCNAQRRAVLGALVLFLSACRSSSRKIVQSGTQPRLAPIRITKVSHQAGSQELLLHSMSLIGTPYRYGGSSRGSGFDCSGMVQYVYQQALQVNLPRTARDIAAVSAPIRTKDLQVGDLVFFNTSGQAYSHMGLYIGNGEFIHAPSSNGVIRTARLDQPYFSQRFTGARTLFAR</sequence>
<protein>
    <submittedName>
        <fullName evidence="6">Cell wall-associated hydrolase (Invasion-associated protein)</fullName>
    </submittedName>
</protein>
<dbReference type="GO" id="GO:0006508">
    <property type="term" value="P:proteolysis"/>
    <property type="evidence" value="ECO:0007669"/>
    <property type="project" value="UniProtKB-KW"/>
</dbReference>
<dbReference type="EMBL" id="AVQL01000440">
    <property type="protein sequence ID" value="KEQ00986.1"/>
    <property type="molecule type" value="Genomic_DNA"/>
</dbReference>
<dbReference type="InterPro" id="IPR038765">
    <property type="entry name" value="Papain-like_cys_pep_sf"/>
</dbReference>
<comment type="caution">
    <text evidence="6">The sequence shown here is derived from an EMBL/GenBank/DDBJ whole genome shotgun (WGS) entry which is preliminary data.</text>
</comment>
<feature type="domain" description="NlpC/P60" evidence="5">
    <location>
        <begin position="49"/>
        <end position="173"/>
    </location>
</feature>
<dbReference type="PANTHER" id="PTHR47053">
    <property type="entry name" value="MUREIN DD-ENDOPEPTIDASE MEPH-RELATED"/>
    <property type="match status" value="1"/>
</dbReference>
<name>A0A074V734_9NEIS</name>
<evidence type="ECO:0000256" key="4">
    <source>
        <dbReference type="ARBA" id="ARBA00022807"/>
    </source>
</evidence>
<organism evidence="6 7">
    <name type="scientific">Snodgrassella alvi SCGC AB-598-J21</name>
    <dbReference type="NCBI Taxonomy" id="1385367"/>
    <lineage>
        <taxon>Bacteria</taxon>
        <taxon>Pseudomonadati</taxon>
        <taxon>Pseudomonadota</taxon>
        <taxon>Betaproteobacteria</taxon>
        <taxon>Neisseriales</taxon>
        <taxon>Neisseriaceae</taxon>
        <taxon>Snodgrassella</taxon>
    </lineage>
</organism>
<dbReference type="Gene3D" id="3.90.1720.10">
    <property type="entry name" value="endopeptidase domain like (from Nostoc punctiforme)"/>
    <property type="match status" value="1"/>
</dbReference>
<accession>A0A074V734</accession>
<dbReference type="GO" id="GO:0008234">
    <property type="term" value="F:cysteine-type peptidase activity"/>
    <property type="evidence" value="ECO:0007669"/>
    <property type="project" value="UniProtKB-KW"/>
</dbReference>
<evidence type="ECO:0000259" key="5">
    <source>
        <dbReference type="PROSITE" id="PS51935"/>
    </source>
</evidence>
<evidence type="ECO:0000256" key="2">
    <source>
        <dbReference type="ARBA" id="ARBA00022670"/>
    </source>
</evidence>
<comment type="similarity">
    <text evidence="1">Belongs to the peptidase C40 family.</text>
</comment>